<proteinExistence type="predicted"/>
<dbReference type="AlphaFoldDB" id="A0AAY5KY45"/>
<dbReference type="Ensembl" id="ENSELUT00000103108.1">
    <property type="protein sequence ID" value="ENSELUP00000093784.1"/>
    <property type="gene ID" value="ENSELUG00000039040.1"/>
</dbReference>
<accession>A0AAY5KY45</accession>
<evidence type="ECO:0000313" key="8">
    <source>
        <dbReference type="Ensembl" id="ENSELUP00000093784.1"/>
    </source>
</evidence>
<dbReference type="SMART" id="SM00406">
    <property type="entry name" value="IGv"/>
    <property type="match status" value="1"/>
</dbReference>
<dbReference type="Proteomes" id="UP000265140">
    <property type="component" value="Chromosome 3"/>
</dbReference>
<dbReference type="GO" id="GO:0002250">
    <property type="term" value="P:adaptive immune response"/>
    <property type="evidence" value="ECO:0007669"/>
    <property type="project" value="UniProtKB-KW"/>
</dbReference>
<keyword evidence="3" id="KW-0675">Receptor</keyword>
<dbReference type="SUPFAM" id="SSF48726">
    <property type="entry name" value="Immunoglobulin"/>
    <property type="match status" value="1"/>
</dbReference>
<dbReference type="PROSITE" id="PS50835">
    <property type="entry name" value="IG_LIKE"/>
    <property type="match status" value="1"/>
</dbReference>
<dbReference type="InterPro" id="IPR013106">
    <property type="entry name" value="Ig_V-set"/>
</dbReference>
<keyword evidence="1 6" id="KW-0732">Signal</keyword>
<dbReference type="Pfam" id="PF07686">
    <property type="entry name" value="V-set"/>
    <property type="match status" value="1"/>
</dbReference>
<evidence type="ECO:0000256" key="4">
    <source>
        <dbReference type="ARBA" id="ARBA00023319"/>
    </source>
</evidence>
<evidence type="ECO:0000259" key="7">
    <source>
        <dbReference type="PROSITE" id="PS50835"/>
    </source>
</evidence>
<evidence type="ECO:0000256" key="3">
    <source>
        <dbReference type="ARBA" id="ARBA00023170"/>
    </source>
</evidence>
<dbReference type="GeneTree" id="ENSGT01030000234557"/>
<evidence type="ECO:0000256" key="5">
    <source>
        <dbReference type="ARBA" id="ARBA00043266"/>
    </source>
</evidence>
<evidence type="ECO:0000256" key="2">
    <source>
        <dbReference type="ARBA" id="ARBA00023130"/>
    </source>
</evidence>
<reference evidence="8" key="2">
    <citation type="submission" date="2025-08" db="UniProtKB">
        <authorList>
            <consortium name="Ensembl"/>
        </authorList>
    </citation>
    <scope>IDENTIFICATION</scope>
</reference>
<reference evidence="8 9" key="1">
    <citation type="submission" date="2020-02" db="EMBL/GenBank/DDBJ databases">
        <title>Esox lucius (northern pike) genome, fEsoLuc1, primary haplotype.</title>
        <authorList>
            <person name="Myers G."/>
            <person name="Karagic N."/>
            <person name="Meyer A."/>
            <person name="Pippel M."/>
            <person name="Reichard M."/>
            <person name="Winkler S."/>
            <person name="Tracey A."/>
            <person name="Sims Y."/>
            <person name="Howe K."/>
            <person name="Rhie A."/>
            <person name="Formenti G."/>
            <person name="Durbin R."/>
            <person name="Fedrigo O."/>
            <person name="Jarvis E.D."/>
        </authorList>
    </citation>
    <scope>NUCLEOTIDE SEQUENCE [LARGE SCALE GENOMIC DNA]</scope>
</reference>
<reference evidence="8" key="3">
    <citation type="submission" date="2025-09" db="UniProtKB">
        <authorList>
            <consortium name="Ensembl"/>
        </authorList>
    </citation>
    <scope>IDENTIFICATION</scope>
</reference>
<evidence type="ECO:0000256" key="1">
    <source>
        <dbReference type="ARBA" id="ARBA00022729"/>
    </source>
</evidence>
<keyword evidence="9" id="KW-1185">Reference proteome</keyword>
<keyword evidence="2" id="KW-1064">Adaptive immunity</keyword>
<protein>
    <recommendedName>
        <fullName evidence="7">Ig-like domain-containing protein</fullName>
    </recommendedName>
</protein>
<keyword evidence="5" id="KW-1279">T cell receptor</keyword>
<sequence length="124" mass="14059">MGRKVCYFWCCFSTGLTAGDSITPRNNEVISTEGESVTLNCTYKTTYTQPRLYWYRHYPNQAPQFILYKGARSSSSEHIPDKRYQSTTSKTSTKLVIQQLTLSDTALYYCDGASALFPAPISLR</sequence>
<dbReference type="InterPro" id="IPR007110">
    <property type="entry name" value="Ig-like_dom"/>
</dbReference>
<dbReference type="SMART" id="SM00409">
    <property type="entry name" value="IG"/>
    <property type="match status" value="1"/>
</dbReference>
<name>A0AAY5KY45_ESOLU</name>
<feature type="chain" id="PRO_5044237568" description="Ig-like domain-containing protein" evidence="6">
    <location>
        <begin position="20"/>
        <end position="124"/>
    </location>
</feature>
<dbReference type="PANTHER" id="PTHR19367:SF18">
    <property type="entry name" value="T CELL RECEPTOR ALPHA VARIABLE 16"/>
    <property type="match status" value="1"/>
</dbReference>
<organism evidence="8 9">
    <name type="scientific">Esox lucius</name>
    <name type="common">Northern pike</name>
    <dbReference type="NCBI Taxonomy" id="8010"/>
    <lineage>
        <taxon>Eukaryota</taxon>
        <taxon>Metazoa</taxon>
        <taxon>Chordata</taxon>
        <taxon>Craniata</taxon>
        <taxon>Vertebrata</taxon>
        <taxon>Euteleostomi</taxon>
        <taxon>Actinopterygii</taxon>
        <taxon>Neopterygii</taxon>
        <taxon>Teleostei</taxon>
        <taxon>Protacanthopterygii</taxon>
        <taxon>Esociformes</taxon>
        <taxon>Esocidae</taxon>
        <taxon>Esox</taxon>
    </lineage>
</organism>
<feature type="domain" description="Ig-like" evidence="7">
    <location>
        <begin position="24"/>
        <end position="110"/>
    </location>
</feature>
<evidence type="ECO:0000313" key="9">
    <source>
        <dbReference type="Proteomes" id="UP000265140"/>
    </source>
</evidence>
<keyword evidence="4" id="KW-0393">Immunoglobulin domain</keyword>
<dbReference type="InterPro" id="IPR036179">
    <property type="entry name" value="Ig-like_dom_sf"/>
</dbReference>
<dbReference type="GO" id="GO:0042101">
    <property type="term" value="C:T cell receptor complex"/>
    <property type="evidence" value="ECO:0007669"/>
    <property type="project" value="UniProtKB-KW"/>
</dbReference>
<dbReference type="InterPro" id="IPR013783">
    <property type="entry name" value="Ig-like_fold"/>
</dbReference>
<dbReference type="SMART" id="SM00408">
    <property type="entry name" value="IGc2"/>
    <property type="match status" value="1"/>
</dbReference>
<keyword evidence="5" id="KW-0391">Immunity</keyword>
<evidence type="ECO:0000256" key="6">
    <source>
        <dbReference type="SAM" id="SignalP"/>
    </source>
</evidence>
<dbReference type="InterPro" id="IPR003598">
    <property type="entry name" value="Ig_sub2"/>
</dbReference>
<dbReference type="Gene3D" id="2.60.40.10">
    <property type="entry name" value="Immunoglobulins"/>
    <property type="match status" value="1"/>
</dbReference>
<dbReference type="InterPro" id="IPR003599">
    <property type="entry name" value="Ig_sub"/>
</dbReference>
<feature type="signal peptide" evidence="6">
    <location>
        <begin position="1"/>
        <end position="19"/>
    </location>
</feature>
<dbReference type="InterPro" id="IPR051287">
    <property type="entry name" value="TCR_variable_region"/>
</dbReference>
<dbReference type="PANTHER" id="PTHR19367">
    <property type="entry name" value="T-CELL RECEPTOR ALPHA CHAIN V REGION"/>
    <property type="match status" value="1"/>
</dbReference>